<dbReference type="InterPro" id="IPR017911">
    <property type="entry name" value="MacB-like_ATP-bd"/>
</dbReference>
<proteinExistence type="predicted"/>
<dbReference type="GO" id="GO:0005886">
    <property type="term" value="C:plasma membrane"/>
    <property type="evidence" value="ECO:0007669"/>
    <property type="project" value="TreeGrafter"/>
</dbReference>
<keyword evidence="2" id="KW-0547">Nucleotide-binding</keyword>
<dbReference type="PROSITE" id="PS50893">
    <property type="entry name" value="ABC_TRANSPORTER_2"/>
    <property type="match status" value="1"/>
</dbReference>
<evidence type="ECO:0000313" key="5">
    <source>
        <dbReference type="EMBL" id="KKU88247.1"/>
    </source>
</evidence>
<evidence type="ECO:0000313" key="6">
    <source>
        <dbReference type="Proteomes" id="UP000034739"/>
    </source>
</evidence>
<dbReference type="GO" id="GO:0022857">
    <property type="term" value="F:transmembrane transporter activity"/>
    <property type="evidence" value="ECO:0007669"/>
    <property type="project" value="UniProtKB-ARBA"/>
</dbReference>
<feature type="domain" description="ABC transporter" evidence="4">
    <location>
        <begin position="6"/>
        <end position="231"/>
    </location>
</feature>
<dbReference type="AlphaFoldDB" id="A0A0G1U2D1"/>
<dbReference type="SUPFAM" id="SSF52540">
    <property type="entry name" value="P-loop containing nucleoside triphosphate hydrolases"/>
    <property type="match status" value="1"/>
</dbReference>
<gene>
    <name evidence="5" type="ORF">UY16_C0010G0003</name>
</gene>
<dbReference type="Pfam" id="PF00005">
    <property type="entry name" value="ABC_tran"/>
    <property type="match status" value="1"/>
</dbReference>
<protein>
    <submittedName>
        <fullName evidence="5">ABC transporter related protein</fullName>
    </submittedName>
</protein>
<evidence type="ECO:0000259" key="4">
    <source>
        <dbReference type="PROSITE" id="PS50893"/>
    </source>
</evidence>
<dbReference type="InterPro" id="IPR027417">
    <property type="entry name" value="P-loop_NTPase"/>
</dbReference>
<keyword evidence="3" id="KW-0067">ATP-binding</keyword>
<dbReference type="InterPro" id="IPR017871">
    <property type="entry name" value="ABC_transporter-like_CS"/>
</dbReference>
<dbReference type="PANTHER" id="PTHR24220:SF86">
    <property type="entry name" value="ABC TRANSPORTER ABCH.1"/>
    <property type="match status" value="1"/>
</dbReference>
<dbReference type="Gene3D" id="3.40.50.300">
    <property type="entry name" value="P-loop containing nucleotide triphosphate hydrolases"/>
    <property type="match status" value="1"/>
</dbReference>
<evidence type="ECO:0000256" key="2">
    <source>
        <dbReference type="ARBA" id="ARBA00022741"/>
    </source>
</evidence>
<evidence type="ECO:0000256" key="1">
    <source>
        <dbReference type="ARBA" id="ARBA00022448"/>
    </source>
</evidence>
<dbReference type="CDD" id="cd03255">
    <property type="entry name" value="ABC_MJ0796_LolCDE_FtsE"/>
    <property type="match status" value="1"/>
</dbReference>
<sequence>MPKTLVSISHVSKEYRMEGVSFTALNNISLTVNQGEFVAIMGPSGSGKSTLMHIIGCLDRPTSGSVIIEQTDISVASDIQLAPIRNKHIGFVFQQFHLLRRTTAIANVELPLVYAGISSNERRTRSRDMLGEVGLGDKLHNFPSQLSGGQQQRVAIARALVTNPTILLADEPTGNLDSKSGHDILAMFQSLHKSGRTIVLVTHDPQVAAVAKRIIRIADGTIVSDTKRRKS</sequence>
<dbReference type="GO" id="GO:0016887">
    <property type="term" value="F:ATP hydrolysis activity"/>
    <property type="evidence" value="ECO:0007669"/>
    <property type="project" value="InterPro"/>
</dbReference>
<dbReference type="GO" id="GO:0098796">
    <property type="term" value="C:membrane protein complex"/>
    <property type="evidence" value="ECO:0007669"/>
    <property type="project" value="UniProtKB-ARBA"/>
</dbReference>
<reference evidence="5 6" key="1">
    <citation type="journal article" date="2015" name="Nature">
        <title>rRNA introns, odd ribosomes, and small enigmatic genomes across a large radiation of phyla.</title>
        <authorList>
            <person name="Brown C.T."/>
            <person name="Hug L.A."/>
            <person name="Thomas B.C."/>
            <person name="Sharon I."/>
            <person name="Castelle C.J."/>
            <person name="Singh A."/>
            <person name="Wilkins M.J."/>
            <person name="Williams K.H."/>
            <person name="Banfield J.F."/>
        </authorList>
    </citation>
    <scope>NUCLEOTIDE SEQUENCE [LARGE SCALE GENOMIC DNA]</scope>
</reference>
<dbReference type="PROSITE" id="PS00211">
    <property type="entry name" value="ABC_TRANSPORTER_1"/>
    <property type="match status" value="1"/>
</dbReference>
<dbReference type="InterPro" id="IPR015854">
    <property type="entry name" value="ABC_transpr_LolD-like"/>
</dbReference>
<dbReference type="EMBL" id="LCOY01000010">
    <property type="protein sequence ID" value="KKU88247.1"/>
    <property type="molecule type" value="Genomic_DNA"/>
</dbReference>
<comment type="caution">
    <text evidence="5">The sequence shown here is derived from an EMBL/GenBank/DDBJ whole genome shotgun (WGS) entry which is preliminary data.</text>
</comment>
<accession>A0A0G1U2D1</accession>
<name>A0A0G1U2D1_9BACT</name>
<organism evidence="5 6">
    <name type="scientific">Candidatus Gottesmanbacteria bacterium GW2011_GWA2_47_9</name>
    <dbReference type="NCBI Taxonomy" id="1618445"/>
    <lineage>
        <taxon>Bacteria</taxon>
        <taxon>Candidatus Gottesmaniibacteriota</taxon>
    </lineage>
</organism>
<dbReference type="PANTHER" id="PTHR24220">
    <property type="entry name" value="IMPORT ATP-BINDING PROTEIN"/>
    <property type="match status" value="1"/>
</dbReference>
<dbReference type="InterPro" id="IPR003439">
    <property type="entry name" value="ABC_transporter-like_ATP-bd"/>
</dbReference>
<dbReference type="FunFam" id="3.40.50.300:FF:000032">
    <property type="entry name" value="Export ABC transporter ATP-binding protein"/>
    <property type="match status" value="1"/>
</dbReference>
<evidence type="ECO:0000256" key="3">
    <source>
        <dbReference type="ARBA" id="ARBA00022840"/>
    </source>
</evidence>
<keyword evidence="1" id="KW-0813">Transport</keyword>
<dbReference type="SMART" id="SM00382">
    <property type="entry name" value="AAA"/>
    <property type="match status" value="1"/>
</dbReference>
<dbReference type="InterPro" id="IPR003593">
    <property type="entry name" value="AAA+_ATPase"/>
</dbReference>
<dbReference type="GO" id="GO:0005524">
    <property type="term" value="F:ATP binding"/>
    <property type="evidence" value="ECO:0007669"/>
    <property type="project" value="UniProtKB-KW"/>
</dbReference>
<dbReference type="Proteomes" id="UP000034739">
    <property type="component" value="Unassembled WGS sequence"/>
</dbReference>